<evidence type="ECO:0000313" key="4">
    <source>
        <dbReference type="EMBL" id="AFC40550.1"/>
    </source>
</evidence>
<dbReference type="AlphaFoldDB" id="M1EXL8"/>
<dbReference type="EMBL" id="JQ664220">
    <property type="protein sequence ID" value="AFC40554.1"/>
    <property type="molecule type" value="Genomic_DNA"/>
</dbReference>
<dbReference type="EMBL" id="JQ664218">
    <property type="protein sequence ID" value="AFC40552.1"/>
    <property type="molecule type" value="Genomic_DNA"/>
</dbReference>
<dbReference type="EMBL" id="JQ664221">
    <property type="protein sequence ID" value="AFC40555.1"/>
    <property type="molecule type" value="Genomic_DNA"/>
</dbReference>
<dbReference type="EMBL" id="JQ664219">
    <property type="protein sequence ID" value="AFC40553.1"/>
    <property type="molecule type" value="Genomic_DNA"/>
</dbReference>
<evidence type="ECO:0000313" key="6">
    <source>
        <dbReference type="EMBL" id="AFC40552.1"/>
    </source>
</evidence>
<sequence length="68" mass="7104">PENPAEVGGKIYNMMDAALAGKWRAPSSEAANVDAPQPFSEVVEPAEAEIVQPAEAEVVDPAEVKVEG</sequence>
<dbReference type="EMBL" id="JQ664217">
    <property type="protein sequence ID" value="AFC40551.1"/>
    <property type="molecule type" value="Genomic_DNA"/>
</dbReference>
<evidence type="ECO:0000313" key="3">
    <source>
        <dbReference type="EMBL" id="AFC40549.1"/>
    </source>
</evidence>
<dbReference type="EMBL" id="JQ664223">
    <property type="protein sequence ID" value="AFC40557.1"/>
    <property type="molecule type" value="Genomic_DNA"/>
</dbReference>
<evidence type="ECO:0000313" key="9">
    <source>
        <dbReference type="EMBL" id="AFC40555.1"/>
    </source>
</evidence>
<dbReference type="EMBL" id="JQ664213">
    <property type="protein sequence ID" value="AFC40547.1"/>
    <property type="molecule type" value="Genomic_DNA"/>
</dbReference>
<organism evidence="7">
    <name type="scientific">Pinus taeda</name>
    <name type="common">Loblolly pine</name>
    <dbReference type="NCBI Taxonomy" id="3352"/>
    <lineage>
        <taxon>Eukaryota</taxon>
        <taxon>Viridiplantae</taxon>
        <taxon>Streptophyta</taxon>
        <taxon>Embryophyta</taxon>
        <taxon>Tracheophyta</taxon>
        <taxon>Spermatophyta</taxon>
        <taxon>Pinopsida</taxon>
        <taxon>Pinidae</taxon>
        <taxon>Conifers I</taxon>
        <taxon>Pinales</taxon>
        <taxon>Pinaceae</taxon>
        <taxon>Pinus</taxon>
        <taxon>Pinus subgen. Pinus</taxon>
    </lineage>
</organism>
<evidence type="ECO:0000313" key="10">
    <source>
        <dbReference type="EMBL" id="AFC40556.1"/>
    </source>
</evidence>
<proteinExistence type="predicted"/>
<accession>M1EXL8</accession>
<protein>
    <submittedName>
        <fullName evidence="7">Uncharacterized protein</fullName>
    </submittedName>
</protein>
<dbReference type="EMBL" id="JQ664215">
    <property type="protein sequence ID" value="AFC40549.1"/>
    <property type="molecule type" value="Genomic_DNA"/>
</dbReference>
<dbReference type="EMBL" id="JQ664222">
    <property type="protein sequence ID" value="AFC40556.1"/>
    <property type="molecule type" value="Genomic_DNA"/>
</dbReference>
<evidence type="ECO:0000313" key="1">
    <source>
        <dbReference type="EMBL" id="AFC40547.1"/>
    </source>
</evidence>
<dbReference type="EMBL" id="JQ664216">
    <property type="protein sequence ID" value="AFC40550.1"/>
    <property type="molecule type" value="Genomic_DNA"/>
</dbReference>
<dbReference type="EMBL" id="JQ664214">
    <property type="protein sequence ID" value="AFC40548.1"/>
    <property type="molecule type" value="Genomic_DNA"/>
</dbReference>
<reference evidence="7" key="1">
    <citation type="submission" date="2012-02" db="EMBL/GenBank/DDBJ databases">
        <title>Nucleotide Diversity and Divergence in the Loblolly Pine Gene Space.</title>
        <authorList>
            <person name="Neale D.B."/>
            <person name="Wegrzyn J.L."/>
            <person name="Lee J.M."/>
            <person name="Eckert A.J."/>
            <person name="Liechty J.D."/>
            <person name="Stevens K.A."/>
            <person name="Langley C.H."/>
        </authorList>
    </citation>
    <scope>NUCLEOTIDE SEQUENCE</scope>
    <source>
        <strain evidence="8">7248</strain>
        <strain evidence="6">7250</strain>
        <strain evidence="3">7251</strain>
        <strain evidence="11">7253</strain>
        <strain evidence="2">7255</strain>
        <strain evidence="5">7256</strain>
        <strain evidence="1">7257</strain>
        <strain evidence="10">7259</strain>
        <strain evidence="4">7260</strain>
        <strain evidence="9">7261</strain>
        <strain evidence="7">7264</strain>
    </source>
</reference>
<feature type="non-terminal residue" evidence="7">
    <location>
        <position position="68"/>
    </location>
</feature>
<evidence type="ECO:0000313" key="5">
    <source>
        <dbReference type="EMBL" id="AFC40551.1"/>
    </source>
</evidence>
<evidence type="ECO:0000313" key="11">
    <source>
        <dbReference type="EMBL" id="AFC40557.1"/>
    </source>
</evidence>
<evidence type="ECO:0000313" key="2">
    <source>
        <dbReference type="EMBL" id="AFC40548.1"/>
    </source>
</evidence>
<feature type="non-terminal residue" evidence="7">
    <location>
        <position position="1"/>
    </location>
</feature>
<evidence type="ECO:0000313" key="8">
    <source>
        <dbReference type="EMBL" id="AFC40554.1"/>
    </source>
</evidence>
<gene>
    <name evidence="7" type="ORF">CL4619Contig1_03</name>
</gene>
<evidence type="ECO:0000313" key="7">
    <source>
        <dbReference type="EMBL" id="AFC40553.1"/>
    </source>
</evidence>
<name>M1EXL8_PINTA</name>